<reference evidence="1" key="1">
    <citation type="journal article" date="2019" name="bioRxiv">
        <title>The Genome of the Zebra Mussel, Dreissena polymorpha: A Resource for Invasive Species Research.</title>
        <authorList>
            <person name="McCartney M.A."/>
            <person name="Auch B."/>
            <person name="Kono T."/>
            <person name="Mallez S."/>
            <person name="Zhang Y."/>
            <person name="Obille A."/>
            <person name="Becker A."/>
            <person name="Abrahante J.E."/>
            <person name="Garbe J."/>
            <person name="Badalamenti J.P."/>
            <person name="Herman A."/>
            <person name="Mangelson H."/>
            <person name="Liachko I."/>
            <person name="Sullivan S."/>
            <person name="Sone E.D."/>
            <person name="Koren S."/>
            <person name="Silverstein K.A.T."/>
            <person name="Beckman K.B."/>
            <person name="Gohl D.M."/>
        </authorList>
    </citation>
    <scope>NUCLEOTIDE SEQUENCE</scope>
    <source>
        <strain evidence="1">Duluth1</strain>
        <tissue evidence="1">Whole animal</tissue>
    </source>
</reference>
<dbReference type="AlphaFoldDB" id="A0A9D4RUT2"/>
<proteinExistence type="predicted"/>
<evidence type="ECO:0000313" key="2">
    <source>
        <dbReference type="Proteomes" id="UP000828390"/>
    </source>
</evidence>
<gene>
    <name evidence="1" type="ORF">DPMN_006329</name>
</gene>
<evidence type="ECO:0000313" key="1">
    <source>
        <dbReference type="EMBL" id="KAH3882391.1"/>
    </source>
</evidence>
<accession>A0A9D4RUT2</accession>
<dbReference type="Proteomes" id="UP000828390">
    <property type="component" value="Unassembled WGS sequence"/>
</dbReference>
<reference evidence="1" key="2">
    <citation type="submission" date="2020-11" db="EMBL/GenBank/DDBJ databases">
        <authorList>
            <person name="McCartney M.A."/>
            <person name="Auch B."/>
            <person name="Kono T."/>
            <person name="Mallez S."/>
            <person name="Becker A."/>
            <person name="Gohl D.M."/>
            <person name="Silverstein K.A.T."/>
            <person name="Koren S."/>
            <person name="Bechman K.B."/>
            <person name="Herman A."/>
            <person name="Abrahante J.E."/>
            <person name="Garbe J."/>
        </authorList>
    </citation>
    <scope>NUCLEOTIDE SEQUENCE</scope>
    <source>
        <strain evidence="1">Duluth1</strain>
        <tissue evidence="1">Whole animal</tissue>
    </source>
</reference>
<comment type="caution">
    <text evidence="1">The sequence shown here is derived from an EMBL/GenBank/DDBJ whole genome shotgun (WGS) entry which is preliminary data.</text>
</comment>
<name>A0A9D4RUT2_DREPO</name>
<dbReference type="EMBL" id="JAIWYP010000001">
    <property type="protein sequence ID" value="KAH3882391.1"/>
    <property type="molecule type" value="Genomic_DNA"/>
</dbReference>
<sequence length="405" mass="46329">MRISSSCSPEITRYHWDKLLTKFHEDRKINVATRVLTSHVFQPTGIIFELAQDIIGINLLTEFHEDRTVNVASRVLTIFYYSHIRKIAPPLGSHPFQANIIIFKLIQDIIETNLLIIFHEDWTINVAFRVLTMKNAPPPSGHVFKATKTIFELIQDIIRTNCVTKFHDDRKINVTSRVLTRKNAPPPWWPYIIGMNLLTEWQDFTIAIYSHIRKNAPPFGSYVFQSNVTIFKLIQNISKTNLLTKFHKDWTINVASRVKNAPPLGGHVFKPTGIIFKLVQDIIGMNLLNKKKAPALGSHVFQAKVTIFKLIQDIIGTNLLSKFQEDRKINEASRVLTTKNAPPSGGHMNLLTEFYEDQTINVASRLKNAPPLGSLVFQANVSIFTLIQDIIETNLLTKFHEDWTQ</sequence>
<protein>
    <submittedName>
        <fullName evidence="1">Uncharacterized protein</fullName>
    </submittedName>
</protein>
<organism evidence="1 2">
    <name type="scientific">Dreissena polymorpha</name>
    <name type="common">Zebra mussel</name>
    <name type="synonym">Mytilus polymorpha</name>
    <dbReference type="NCBI Taxonomy" id="45954"/>
    <lineage>
        <taxon>Eukaryota</taxon>
        <taxon>Metazoa</taxon>
        <taxon>Spiralia</taxon>
        <taxon>Lophotrochozoa</taxon>
        <taxon>Mollusca</taxon>
        <taxon>Bivalvia</taxon>
        <taxon>Autobranchia</taxon>
        <taxon>Heteroconchia</taxon>
        <taxon>Euheterodonta</taxon>
        <taxon>Imparidentia</taxon>
        <taxon>Neoheterodontei</taxon>
        <taxon>Myida</taxon>
        <taxon>Dreissenoidea</taxon>
        <taxon>Dreissenidae</taxon>
        <taxon>Dreissena</taxon>
    </lineage>
</organism>
<keyword evidence="2" id="KW-1185">Reference proteome</keyword>